<organism evidence="4 5">
    <name type="scientific">Halothermothrix orenii (strain H 168 / OCM 544 / DSM 9562)</name>
    <dbReference type="NCBI Taxonomy" id="373903"/>
    <lineage>
        <taxon>Bacteria</taxon>
        <taxon>Bacillati</taxon>
        <taxon>Bacillota</taxon>
        <taxon>Clostridia</taxon>
        <taxon>Halanaerobiales</taxon>
        <taxon>Halothermotrichaceae</taxon>
        <taxon>Halothermothrix</taxon>
    </lineage>
</organism>
<dbReference type="InterPro" id="IPR007394">
    <property type="entry name" value="UPF0122"/>
</dbReference>
<dbReference type="CDD" id="cd06171">
    <property type="entry name" value="Sigma70_r4"/>
    <property type="match status" value="1"/>
</dbReference>
<dbReference type="HAMAP" id="MF_00245">
    <property type="entry name" value="UPF0122"/>
    <property type="match status" value="1"/>
</dbReference>
<evidence type="ECO:0000256" key="1">
    <source>
        <dbReference type="ARBA" id="ARBA00008720"/>
    </source>
</evidence>
<dbReference type="NCBIfam" id="NF045758">
    <property type="entry name" value="YlxM"/>
    <property type="match status" value="1"/>
</dbReference>
<dbReference type="HOGENOM" id="CLU_129218_0_1_9"/>
<evidence type="ECO:0000313" key="4">
    <source>
        <dbReference type="EMBL" id="ACL69485.1"/>
    </source>
</evidence>
<keyword evidence="5" id="KW-1185">Reference proteome</keyword>
<evidence type="ECO:0000313" key="5">
    <source>
        <dbReference type="Proteomes" id="UP000000719"/>
    </source>
</evidence>
<protein>
    <recommendedName>
        <fullName evidence="3">UPF0122 protein Hore_07280</fullName>
    </recommendedName>
</protein>
<dbReference type="EMBL" id="CP001098">
    <property type="protein sequence ID" value="ACL69485.1"/>
    <property type="molecule type" value="Genomic_DNA"/>
</dbReference>
<dbReference type="PANTHER" id="PTHR40083:SF1">
    <property type="entry name" value="UPF0122 PROTEIN YLXM"/>
    <property type="match status" value="1"/>
</dbReference>
<dbReference type="PANTHER" id="PTHR40083">
    <property type="entry name" value="UPF0122 PROTEIN CBO2450/CLC_2298"/>
    <property type="match status" value="1"/>
</dbReference>
<evidence type="ECO:0000256" key="3">
    <source>
        <dbReference type="HAMAP-Rule" id="MF_00245"/>
    </source>
</evidence>
<comment type="function">
    <text evidence="2 3">Might take part in the signal recognition particle (SRP) pathway. This is inferred from the conservation of its genetic proximity to ftsY/ffh. May be a regulatory protein.</text>
</comment>
<dbReference type="STRING" id="373903.Hore_07280"/>
<dbReference type="KEGG" id="hor:Hore_07280"/>
<dbReference type="InterPro" id="IPR036388">
    <property type="entry name" value="WH-like_DNA-bd_sf"/>
</dbReference>
<dbReference type="AlphaFoldDB" id="B8CW16"/>
<dbReference type="Proteomes" id="UP000000719">
    <property type="component" value="Chromosome"/>
</dbReference>
<accession>B8CW16</accession>
<sequence>MTSGLNYSKLSSVKFLYLTQLVICLLEKVIEMGMLFDFYGKLLTDRQQEVIYLYYYRDLSLGEIAEQLDISRQGVYDHIHRGEEVLKSYEQKLGLVSKYKRLKKELDGLSRYISDNKNINKTVKKDLLCRIDKISKEV</sequence>
<evidence type="ECO:0000256" key="2">
    <source>
        <dbReference type="ARBA" id="ARBA00024764"/>
    </source>
</evidence>
<dbReference type="eggNOG" id="COG2739">
    <property type="taxonomic scope" value="Bacteria"/>
</dbReference>
<dbReference type="SUPFAM" id="SSF88659">
    <property type="entry name" value="Sigma3 and sigma4 domains of RNA polymerase sigma factors"/>
    <property type="match status" value="1"/>
</dbReference>
<reference evidence="4 5" key="1">
    <citation type="journal article" date="2009" name="PLoS ONE">
        <title>Genome analysis of the anaerobic thermohalophilic bacterium Halothermothrix orenii.</title>
        <authorList>
            <person name="Mavromatis K."/>
            <person name="Ivanova N."/>
            <person name="Anderson I."/>
            <person name="Lykidis A."/>
            <person name="Hooper S.D."/>
            <person name="Sun H."/>
            <person name="Kunin V."/>
            <person name="Lapidus A."/>
            <person name="Hugenholtz P."/>
            <person name="Patel B."/>
            <person name="Kyrpides N.C."/>
        </authorList>
    </citation>
    <scope>NUCLEOTIDE SEQUENCE [LARGE SCALE GENOMIC DNA]</scope>
    <source>
        <strain evidence="5">H 168 / OCM 544 / DSM 9562</strain>
    </source>
</reference>
<name>B8CW16_HALOH</name>
<dbReference type="InterPro" id="IPR013324">
    <property type="entry name" value="RNA_pol_sigma_r3/r4-like"/>
</dbReference>
<dbReference type="InterPro" id="IPR054831">
    <property type="entry name" value="UPF0122_fam_protein"/>
</dbReference>
<dbReference type="Gene3D" id="1.10.10.10">
    <property type="entry name" value="Winged helix-like DNA-binding domain superfamily/Winged helix DNA-binding domain"/>
    <property type="match status" value="1"/>
</dbReference>
<dbReference type="Pfam" id="PF04297">
    <property type="entry name" value="UPF0122"/>
    <property type="match status" value="1"/>
</dbReference>
<proteinExistence type="inferred from homology"/>
<gene>
    <name evidence="4" type="ordered locus">Hore_07280</name>
</gene>
<comment type="similarity">
    <text evidence="1 3">Belongs to the UPF0122 family.</text>
</comment>